<feature type="region of interest" description="Disordered" evidence="1">
    <location>
        <begin position="637"/>
        <end position="770"/>
    </location>
</feature>
<dbReference type="Proteomes" id="UP001281003">
    <property type="component" value="Unassembled WGS sequence"/>
</dbReference>
<comment type="caution">
    <text evidence="2">The sequence shown here is derived from an EMBL/GenBank/DDBJ whole genome shotgun (WGS) entry which is preliminary data.</text>
</comment>
<feature type="compositionally biased region" description="Low complexity" evidence="1">
    <location>
        <begin position="434"/>
        <end position="467"/>
    </location>
</feature>
<feature type="region of interest" description="Disordered" evidence="1">
    <location>
        <begin position="859"/>
        <end position="968"/>
    </location>
</feature>
<feature type="compositionally biased region" description="Low complexity" evidence="1">
    <location>
        <begin position="637"/>
        <end position="646"/>
    </location>
</feature>
<proteinExistence type="predicted"/>
<feature type="compositionally biased region" description="Acidic residues" evidence="1">
    <location>
        <begin position="914"/>
        <end position="926"/>
    </location>
</feature>
<dbReference type="EMBL" id="JAUTDP010000004">
    <property type="protein sequence ID" value="KAK3399667.1"/>
    <property type="molecule type" value="Genomic_DNA"/>
</dbReference>
<feature type="compositionally biased region" description="Low complexity" evidence="1">
    <location>
        <begin position="535"/>
        <end position="549"/>
    </location>
</feature>
<feature type="compositionally biased region" description="Low complexity" evidence="1">
    <location>
        <begin position="687"/>
        <end position="770"/>
    </location>
</feature>
<feature type="compositionally biased region" description="Acidic residues" evidence="1">
    <location>
        <begin position="889"/>
        <end position="899"/>
    </location>
</feature>
<feature type="region of interest" description="Disordered" evidence="1">
    <location>
        <begin position="427"/>
        <end position="617"/>
    </location>
</feature>
<reference evidence="2" key="1">
    <citation type="journal article" date="2023" name="Mol. Phylogenet. Evol.">
        <title>Genome-scale phylogeny and comparative genomics of the fungal order Sordariales.</title>
        <authorList>
            <person name="Hensen N."/>
            <person name="Bonometti L."/>
            <person name="Westerberg I."/>
            <person name="Brannstrom I.O."/>
            <person name="Guillou S."/>
            <person name="Cros-Aarteil S."/>
            <person name="Calhoun S."/>
            <person name="Haridas S."/>
            <person name="Kuo A."/>
            <person name="Mondo S."/>
            <person name="Pangilinan J."/>
            <person name="Riley R."/>
            <person name="LaButti K."/>
            <person name="Andreopoulos B."/>
            <person name="Lipzen A."/>
            <person name="Chen C."/>
            <person name="Yan M."/>
            <person name="Daum C."/>
            <person name="Ng V."/>
            <person name="Clum A."/>
            <person name="Steindorff A."/>
            <person name="Ohm R.A."/>
            <person name="Martin F."/>
            <person name="Silar P."/>
            <person name="Natvig D.O."/>
            <person name="Lalanne C."/>
            <person name="Gautier V."/>
            <person name="Ament-Velasquez S.L."/>
            <person name="Kruys A."/>
            <person name="Hutchinson M.I."/>
            <person name="Powell A.J."/>
            <person name="Barry K."/>
            <person name="Miller A.N."/>
            <person name="Grigoriev I.V."/>
            <person name="Debuchy R."/>
            <person name="Gladieux P."/>
            <person name="Hiltunen Thoren M."/>
            <person name="Johannesson H."/>
        </authorList>
    </citation>
    <scope>NUCLEOTIDE SEQUENCE</scope>
    <source>
        <strain evidence="2">FGSC 1904</strain>
    </source>
</reference>
<feature type="compositionally biased region" description="Polar residues" evidence="1">
    <location>
        <begin position="571"/>
        <end position="585"/>
    </location>
</feature>
<sequence length="968" mass="103973">MPTTFSLAQGVPATLFQMANARDPRLADFWRILSKLSLPQPIRGMYDQRYIQFAESCYQWLAFLHKSDLTAEGLAKIGPTKPGLVDQLRTTLASHELAPLPRKQKKERELHPAGQAYKRVFMTEADFQVAEGALQSLSQPTHRLRATHTADIPTTEEHKARCIEQMVNALKNMVDRDEGMEIQVKQVQATSASLLETLAWRLFQAQTAVANLFLPTYFDRFAADPTKERAAKAANKRTNQGKADQKRQGDLAIAVLNGEAQPQGDAAQNANQAAEQVVAAAGATNAQGPQFARPPNVGMTADGWIVYQENNLDAIYQTHIAQANQHALMVAAGVQVNPPQNPGVVPDNAPVVNNNPGVVPNNAPVVNNHPGLANNNGGVQDQNGMVNDIMDFAQNNAAEDYDANDFAMLDEMFGGPNDQNVAAVPAPMPPNAPGPDNNGAGPMMAGAPMAVPPQQQQAMPMPQQAGPFARPPAQGHPMLNAQGVPMQGQQQANPGNHGQIPHRPSGMPPAPNNGPQQPIQSPRGNGHPGLPQPGPQLMMPAPRRPNAAPGFIQAPSTPRQQMAGPQQGQQHASGSRQQMPANMNTPARHEAAPAMVQTPARPINPRAMQSVRRPRPAQMPIPQLQAIPLNLPQVQARPAPAQNRARLMAPASESPRLNPGNQQPQTPAGPVNPAEIRGFPPPGRNNVPPQQAAHPQQAMQPQQAAHPQQAMQPQQAAHPQQVMQPQQAAHPQQAMQPQQAVQAQQAVQNTQPITQQPQAPAQQAADQVPQELPVERPGELSPEELELALQLLAAQDAEQAYAQFQGIEDPFGLLPGFDANGAQGFQMEDFDFGNYDFGLPDMGLDNGIDADGNGLGVNNLAQPDGAHNDGIDANGLADNDLNDAGSGDNNEEVDDDDLFGDNFVENQNGPVDADAQDAELDEDDLFGDAFVNNQAAHGADSHNSTGSKRHRDDDDQVNERPAQRARFE</sequence>
<accession>A0AAE0UD30</accession>
<evidence type="ECO:0000313" key="3">
    <source>
        <dbReference type="Proteomes" id="UP001281003"/>
    </source>
</evidence>
<evidence type="ECO:0000256" key="1">
    <source>
        <dbReference type="SAM" id="MobiDB-lite"/>
    </source>
</evidence>
<protein>
    <submittedName>
        <fullName evidence="2">Uncharacterized protein</fullName>
    </submittedName>
</protein>
<feature type="compositionally biased region" description="Polar residues" evidence="1">
    <location>
        <begin position="487"/>
        <end position="496"/>
    </location>
</feature>
<keyword evidence="3" id="KW-1185">Reference proteome</keyword>
<feature type="compositionally biased region" description="Low complexity" evidence="1">
    <location>
        <begin position="560"/>
        <end position="570"/>
    </location>
</feature>
<feature type="compositionally biased region" description="Polar residues" evidence="1">
    <location>
        <begin position="513"/>
        <end position="523"/>
    </location>
</feature>
<dbReference type="AlphaFoldDB" id="A0AAE0UD30"/>
<name>A0AAE0UD30_SORBR</name>
<evidence type="ECO:0000313" key="2">
    <source>
        <dbReference type="EMBL" id="KAK3399667.1"/>
    </source>
</evidence>
<organism evidence="2 3">
    <name type="scientific">Sordaria brevicollis</name>
    <dbReference type="NCBI Taxonomy" id="83679"/>
    <lineage>
        <taxon>Eukaryota</taxon>
        <taxon>Fungi</taxon>
        <taxon>Dikarya</taxon>
        <taxon>Ascomycota</taxon>
        <taxon>Pezizomycotina</taxon>
        <taxon>Sordariomycetes</taxon>
        <taxon>Sordariomycetidae</taxon>
        <taxon>Sordariales</taxon>
        <taxon>Sordariaceae</taxon>
        <taxon>Sordaria</taxon>
    </lineage>
</organism>
<gene>
    <name evidence="2" type="ORF">B0T20DRAFT_349819</name>
</gene>
<reference evidence="2" key="2">
    <citation type="submission" date="2023-07" db="EMBL/GenBank/DDBJ databases">
        <authorList>
            <consortium name="Lawrence Berkeley National Laboratory"/>
            <person name="Haridas S."/>
            <person name="Hensen N."/>
            <person name="Bonometti L."/>
            <person name="Westerberg I."/>
            <person name="Brannstrom I.O."/>
            <person name="Guillou S."/>
            <person name="Cros-Aarteil S."/>
            <person name="Calhoun S."/>
            <person name="Kuo A."/>
            <person name="Mondo S."/>
            <person name="Pangilinan J."/>
            <person name="Riley R."/>
            <person name="LaButti K."/>
            <person name="Andreopoulos B."/>
            <person name="Lipzen A."/>
            <person name="Chen C."/>
            <person name="Yanf M."/>
            <person name="Daum C."/>
            <person name="Ng V."/>
            <person name="Clum A."/>
            <person name="Steindorff A."/>
            <person name="Ohm R."/>
            <person name="Martin F."/>
            <person name="Silar P."/>
            <person name="Natvig D."/>
            <person name="Lalanne C."/>
            <person name="Gautier V."/>
            <person name="Ament-velasquez S.L."/>
            <person name="Kruys A."/>
            <person name="Hutchinson M.I."/>
            <person name="Powell A.J."/>
            <person name="Barry K."/>
            <person name="Miller A.N."/>
            <person name="Grigoriev I.V."/>
            <person name="Debuchy R."/>
            <person name="Gladieux P."/>
            <person name="Thoren M.H."/>
            <person name="Johannesson H."/>
        </authorList>
    </citation>
    <scope>NUCLEOTIDE SEQUENCE</scope>
    <source>
        <strain evidence="2">FGSC 1904</strain>
    </source>
</reference>
<feature type="compositionally biased region" description="Polar residues" evidence="1">
    <location>
        <begin position="931"/>
        <end position="946"/>
    </location>
</feature>
<feature type="compositionally biased region" description="Basic and acidic residues" evidence="1">
    <location>
        <begin position="950"/>
        <end position="968"/>
    </location>
</feature>
<feature type="compositionally biased region" description="Low complexity" evidence="1">
    <location>
        <begin position="872"/>
        <end position="885"/>
    </location>
</feature>